<dbReference type="Proteomes" id="UP000283255">
    <property type="component" value="Unassembled WGS sequence"/>
</dbReference>
<dbReference type="PANTHER" id="PTHR48111">
    <property type="entry name" value="REGULATOR OF RPOS"/>
    <property type="match status" value="1"/>
</dbReference>
<evidence type="ECO:0000256" key="8">
    <source>
        <dbReference type="PROSITE-ProRule" id="PRU00169"/>
    </source>
</evidence>
<dbReference type="Gene3D" id="3.40.50.2300">
    <property type="match status" value="1"/>
</dbReference>
<dbReference type="GO" id="GO:0005829">
    <property type="term" value="C:cytosol"/>
    <property type="evidence" value="ECO:0007669"/>
    <property type="project" value="TreeGrafter"/>
</dbReference>
<keyword evidence="4" id="KW-0805">Transcription regulation</keyword>
<evidence type="ECO:0000256" key="7">
    <source>
        <dbReference type="ARBA" id="ARBA00024735"/>
    </source>
</evidence>
<evidence type="ECO:0000256" key="4">
    <source>
        <dbReference type="ARBA" id="ARBA00023015"/>
    </source>
</evidence>
<dbReference type="InterPro" id="IPR016032">
    <property type="entry name" value="Sig_transdc_resp-reg_C-effctor"/>
</dbReference>
<dbReference type="GO" id="GO:0006355">
    <property type="term" value="P:regulation of DNA-templated transcription"/>
    <property type="evidence" value="ECO:0007669"/>
    <property type="project" value="InterPro"/>
</dbReference>
<proteinExistence type="predicted"/>
<comment type="function">
    <text evidence="7">This protein is a positive regulator for the phosphate regulon. Transcription of this operon is positively regulated by PhoB and PhoR when phosphate is limited.</text>
</comment>
<gene>
    <name evidence="12" type="ORF">D1Z90_12110</name>
</gene>
<dbReference type="InterPro" id="IPR036388">
    <property type="entry name" value="WH-like_DNA-bd_sf"/>
</dbReference>
<protein>
    <recommendedName>
        <fullName evidence="1">Phosphate regulon transcriptional regulatory protein PhoB</fullName>
    </recommendedName>
</protein>
<evidence type="ECO:0000313" key="13">
    <source>
        <dbReference type="Proteomes" id="UP000283255"/>
    </source>
</evidence>
<organism evidence="12 13">
    <name type="scientific">Motilimonas pumila</name>
    <dbReference type="NCBI Taxonomy" id="2303987"/>
    <lineage>
        <taxon>Bacteria</taxon>
        <taxon>Pseudomonadati</taxon>
        <taxon>Pseudomonadota</taxon>
        <taxon>Gammaproteobacteria</taxon>
        <taxon>Alteromonadales</taxon>
        <taxon>Alteromonadales genera incertae sedis</taxon>
        <taxon>Motilimonas</taxon>
    </lineage>
</organism>
<dbReference type="Pfam" id="PF00486">
    <property type="entry name" value="Trans_reg_C"/>
    <property type="match status" value="1"/>
</dbReference>
<dbReference type="GO" id="GO:0032993">
    <property type="term" value="C:protein-DNA complex"/>
    <property type="evidence" value="ECO:0007669"/>
    <property type="project" value="TreeGrafter"/>
</dbReference>
<dbReference type="InterPro" id="IPR001789">
    <property type="entry name" value="Sig_transdc_resp-reg_receiver"/>
</dbReference>
<dbReference type="OrthoDB" id="9802426at2"/>
<dbReference type="EMBL" id="QZCH01000015">
    <property type="protein sequence ID" value="RJG42606.1"/>
    <property type="molecule type" value="Genomic_DNA"/>
</dbReference>
<dbReference type="AlphaFoldDB" id="A0A418YDJ3"/>
<keyword evidence="3" id="KW-0902">Two-component regulatory system</keyword>
<dbReference type="Pfam" id="PF00072">
    <property type="entry name" value="Response_reg"/>
    <property type="match status" value="1"/>
</dbReference>
<name>A0A418YDJ3_9GAMM</name>
<evidence type="ECO:0000256" key="5">
    <source>
        <dbReference type="ARBA" id="ARBA00023125"/>
    </source>
</evidence>
<dbReference type="SMART" id="SM00862">
    <property type="entry name" value="Trans_reg_C"/>
    <property type="match status" value="1"/>
</dbReference>
<dbReference type="Gene3D" id="6.10.250.690">
    <property type="match status" value="1"/>
</dbReference>
<dbReference type="SMART" id="SM00448">
    <property type="entry name" value="REC"/>
    <property type="match status" value="1"/>
</dbReference>
<evidence type="ECO:0000259" key="11">
    <source>
        <dbReference type="PROSITE" id="PS51755"/>
    </source>
</evidence>
<dbReference type="InterPro" id="IPR039420">
    <property type="entry name" value="WalR-like"/>
</dbReference>
<dbReference type="SUPFAM" id="SSF52172">
    <property type="entry name" value="CheY-like"/>
    <property type="match status" value="1"/>
</dbReference>
<reference evidence="12 13" key="2">
    <citation type="submission" date="2019-01" db="EMBL/GenBank/DDBJ databases">
        <title>Motilimonas pumilus sp. nov., isolated from the gut of sea cucumber (Apostichopus japonicus).</title>
        <authorList>
            <person name="Wang F.-Q."/>
            <person name="Ren L.-H."/>
            <person name="Lin Y.-W."/>
            <person name="Sun G.-H."/>
            <person name="Du Z.-J."/>
            <person name="Zhao J.-X."/>
            <person name="Liu X.-J."/>
            <person name="Liu L.-J."/>
        </authorList>
    </citation>
    <scope>NUCLEOTIDE SEQUENCE [LARGE SCALE GENOMIC DNA]</scope>
    <source>
        <strain evidence="12 13">PLHSC7-2</strain>
    </source>
</reference>
<reference evidence="12 13" key="1">
    <citation type="submission" date="2018-09" db="EMBL/GenBank/DDBJ databases">
        <authorList>
            <person name="Wang F."/>
        </authorList>
    </citation>
    <scope>NUCLEOTIDE SEQUENCE [LARGE SCALE GENOMIC DNA]</scope>
    <source>
        <strain evidence="12 13">PLHSC7-2</strain>
    </source>
</reference>
<dbReference type="PANTHER" id="PTHR48111:SF1">
    <property type="entry name" value="TWO-COMPONENT RESPONSE REGULATOR ORR33"/>
    <property type="match status" value="1"/>
</dbReference>
<evidence type="ECO:0000313" key="12">
    <source>
        <dbReference type="EMBL" id="RJG42606.1"/>
    </source>
</evidence>
<keyword evidence="6" id="KW-0804">Transcription</keyword>
<evidence type="ECO:0000256" key="1">
    <source>
        <dbReference type="ARBA" id="ARBA00013332"/>
    </source>
</evidence>
<evidence type="ECO:0000256" key="2">
    <source>
        <dbReference type="ARBA" id="ARBA00022553"/>
    </source>
</evidence>
<keyword evidence="13" id="KW-1185">Reference proteome</keyword>
<feature type="domain" description="OmpR/PhoB-type" evidence="11">
    <location>
        <begin position="136"/>
        <end position="235"/>
    </location>
</feature>
<dbReference type="GO" id="GO:0000976">
    <property type="term" value="F:transcription cis-regulatory region binding"/>
    <property type="evidence" value="ECO:0007669"/>
    <property type="project" value="TreeGrafter"/>
</dbReference>
<comment type="caution">
    <text evidence="12">The sequence shown here is derived from an EMBL/GenBank/DDBJ whole genome shotgun (WGS) entry which is preliminary data.</text>
</comment>
<dbReference type="Gene3D" id="1.10.10.10">
    <property type="entry name" value="Winged helix-like DNA-binding domain superfamily/Winged helix DNA-binding domain"/>
    <property type="match status" value="1"/>
</dbReference>
<feature type="modified residue" description="4-aspartylphosphate" evidence="8">
    <location>
        <position position="53"/>
    </location>
</feature>
<dbReference type="InterPro" id="IPR001867">
    <property type="entry name" value="OmpR/PhoB-type_DNA-bd"/>
</dbReference>
<dbReference type="SUPFAM" id="SSF46894">
    <property type="entry name" value="C-terminal effector domain of the bipartite response regulators"/>
    <property type="match status" value="1"/>
</dbReference>
<keyword evidence="2 8" id="KW-0597">Phosphoprotein</keyword>
<dbReference type="GO" id="GO:0000156">
    <property type="term" value="F:phosphorelay response regulator activity"/>
    <property type="evidence" value="ECO:0007669"/>
    <property type="project" value="TreeGrafter"/>
</dbReference>
<dbReference type="RefSeq" id="WP_119911032.1">
    <property type="nucleotide sequence ID" value="NZ_QZCH01000015.1"/>
</dbReference>
<dbReference type="CDD" id="cd00383">
    <property type="entry name" value="trans_reg_C"/>
    <property type="match status" value="1"/>
</dbReference>
<evidence type="ECO:0000256" key="3">
    <source>
        <dbReference type="ARBA" id="ARBA00023012"/>
    </source>
</evidence>
<feature type="DNA-binding region" description="OmpR/PhoB-type" evidence="9">
    <location>
        <begin position="136"/>
        <end position="235"/>
    </location>
</feature>
<dbReference type="FunFam" id="1.10.10.10:FF:000018">
    <property type="entry name" value="DNA-binding response regulator ResD"/>
    <property type="match status" value="1"/>
</dbReference>
<evidence type="ECO:0000259" key="10">
    <source>
        <dbReference type="PROSITE" id="PS50110"/>
    </source>
</evidence>
<dbReference type="InterPro" id="IPR011006">
    <property type="entry name" value="CheY-like_superfamily"/>
</dbReference>
<evidence type="ECO:0000256" key="6">
    <source>
        <dbReference type="ARBA" id="ARBA00023163"/>
    </source>
</evidence>
<sequence length="240" mass="27166">MTDSVLVVEDDFDIAGLIKLHLQELALQVKHVSHGEQALAQLANNQYSLVILDLMLPDSSGLDICAQIRRQRPEQGILILTSRNSETDRVVGLELGADDYMCKPFSARELQARVRSLLRRVHLLQDQAQASAAELNEVLRMGALEVDKTKHRARYCQQALDLTATEFELLHFLTSKPDRVFSRSQLLEAVWGYQHECYEHTVNSHVNRLRNKLERNPAKPEIIQTVWGVGYKFNPAGVSA</sequence>
<keyword evidence="5 9" id="KW-0238">DNA-binding</keyword>
<dbReference type="PROSITE" id="PS51755">
    <property type="entry name" value="OMPR_PHOB"/>
    <property type="match status" value="1"/>
</dbReference>
<accession>A0A418YDJ3</accession>
<feature type="domain" description="Response regulatory" evidence="10">
    <location>
        <begin position="4"/>
        <end position="118"/>
    </location>
</feature>
<evidence type="ECO:0000256" key="9">
    <source>
        <dbReference type="PROSITE-ProRule" id="PRU01091"/>
    </source>
</evidence>
<dbReference type="PROSITE" id="PS50110">
    <property type="entry name" value="RESPONSE_REGULATORY"/>
    <property type="match status" value="1"/>
</dbReference>